<dbReference type="EMBL" id="JAWIIV010000001">
    <property type="protein sequence ID" value="MEC4718003.1"/>
    <property type="molecule type" value="Genomic_DNA"/>
</dbReference>
<comment type="caution">
    <text evidence="1">The sequence shown here is derived from an EMBL/GenBank/DDBJ whole genome shotgun (WGS) entry which is preliminary data.</text>
</comment>
<organism evidence="1 2">
    <name type="scientific">Noviherbaspirillum album</name>
    <dbReference type="NCBI Taxonomy" id="3080276"/>
    <lineage>
        <taxon>Bacteria</taxon>
        <taxon>Pseudomonadati</taxon>
        <taxon>Pseudomonadota</taxon>
        <taxon>Betaproteobacteria</taxon>
        <taxon>Burkholderiales</taxon>
        <taxon>Oxalobacteraceae</taxon>
        <taxon>Noviherbaspirillum</taxon>
    </lineage>
</organism>
<reference evidence="1 2" key="1">
    <citation type="submission" date="2023-10" db="EMBL/GenBank/DDBJ databases">
        <title>Noviherbaspirillum sp. CPCC 100848 genome assembly.</title>
        <authorList>
            <person name="Li X.Y."/>
            <person name="Fang X.M."/>
        </authorList>
    </citation>
    <scope>NUCLEOTIDE SEQUENCE [LARGE SCALE GENOMIC DNA]</scope>
    <source>
        <strain evidence="1 2">CPCC 100848</strain>
    </source>
</reference>
<keyword evidence="2" id="KW-1185">Reference proteome</keyword>
<evidence type="ECO:0000313" key="1">
    <source>
        <dbReference type="EMBL" id="MEC4718003.1"/>
    </source>
</evidence>
<evidence type="ECO:0000313" key="2">
    <source>
        <dbReference type="Proteomes" id="UP001352263"/>
    </source>
</evidence>
<gene>
    <name evidence="1" type="ORF">RY831_02465</name>
</gene>
<protein>
    <submittedName>
        <fullName evidence="1">Uncharacterized protein</fullName>
    </submittedName>
</protein>
<dbReference type="RefSeq" id="WP_326504743.1">
    <property type="nucleotide sequence ID" value="NZ_JAWIIV010000001.1"/>
</dbReference>
<name>A0ABU6J3A5_9BURK</name>
<dbReference type="Proteomes" id="UP001352263">
    <property type="component" value="Unassembled WGS sequence"/>
</dbReference>
<proteinExistence type="predicted"/>
<accession>A0ABU6J3A5</accession>
<sequence>MRIDILLDTNRFNLSETKPHFINEGCFGEDFAQWLRQRLSLEGVSVEDEWQEDWGWQMGAAVGMTNYLIGVSGMVDDSSKDPNQGEWRIMIEKQRSLLEKVLGKNKMDSHDEMVARVRKLALHEDSFANLRVEAI</sequence>